<evidence type="ECO:0000259" key="2">
    <source>
        <dbReference type="Pfam" id="PF00171"/>
    </source>
</evidence>
<dbReference type="Gene3D" id="3.40.605.10">
    <property type="entry name" value="Aldehyde Dehydrogenase, Chain A, domain 1"/>
    <property type="match status" value="1"/>
</dbReference>
<evidence type="ECO:0000313" key="3">
    <source>
        <dbReference type="EMBL" id="MFI1718206.1"/>
    </source>
</evidence>
<dbReference type="InterPro" id="IPR016160">
    <property type="entry name" value="Ald_DH_CS_CYS"/>
</dbReference>
<organism evidence="3 4">
    <name type="scientific">Streptomyces litmocidini</name>
    <dbReference type="NCBI Taxonomy" id="67318"/>
    <lineage>
        <taxon>Bacteria</taxon>
        <taxon>Bacillati</taxon>
        <taxon>Actinomycetota</taxon>
        <taxon>Actinomycetes</taxon>
        <taxon>Kitasatosporales</taxon>
        <taxon>Streptomycetaceae</taxon>
        <taxon>Streptomyces</taxon>
    </lineage>
</organism>
<sequence length="384" mass="41186">MVDALLRNRDALHSVLTRVATAEAATDELFRSMRALSGAPWELLRNSPDRLGRLATFLPSNNLLYSYVLFGVIPSLYTDEVRIRPSARVAPAAMAVHEILGPQLRGLGGGRIIMAPSSQREFLADCARSDAVVFTGQPDNGEAVAAHLPADALLLTFGSGPNPLVVGPEADPEAVTRTVLDARLYNSGQDCLCTDVVLVHRSVVGEVVPRLADALSGVRVGDRRDSGTRVAPLVYPDAVEDAAGFLAAHREFTVRGGGVDMARHVVEPTLLHLPWQDAFHPPEFFSPVVCVMEYDDPGQITRWLRSPEETARGMYVQVFGEPALAGAARISTSVVCHERITFDAEDGNRPFGGYGPRAGSVRRHGTATGRPLLLSAEAGLRAGA</sequence>
<protein>
    <submittedName>
        <fullName evidence="3">Aldehyde dehydrogenase family protein</fullName>
    </submittedName>
</protein>
<comment type="caution">
    <text evidence="3">The sequence shown here is derived from an EMBL/GenBank/DDBJ whole genome shotgun (WGS) entry which is preliminary data.</text>
</comment>
<dbReference type="InterPro" id="IPR016161">
    <property type="entry name" value="Ald_DH/histidinol_DH"/>
</dbReference>
<evidence type="ECO:0000313" key="4">
    <source>
        <dbReference type="Proteomes" id="UP001611339"/>
    </source>
</evidence>
<reference evidence="3 4" key="1">
    <citation type="submission" date="2024-10" db="EMBL/GenBank/DDBJ databases">
        <title>The Natural Products Discovery Center: Release of the First 8490 Sequenced Strains for Exploring Actinobacteria Biosynthetic Diversity.</title>
        <authorList>
            <person name="Kalkreuter E."/>
            <person name="Kautsar S.A."/>
            <person name="Yang D."/>
            <person name="Bader C.D."/>
            <person name="Teijaro C.N."/>
            <person name="Fluegel L."/>
            <person name="Davis C.M."/>
            <person name="Simpson J.R."/>
            <person name="Lauterbach L."/>
            <person name="Steele A.D."/>
            <person name="Gui C."/>
            <person name="Meng S."/>
            <person name="Li G."/>
            <person name="Viehrig K."/>
            <person name="Ye F."/>
            <person name="Su P."/>
            <person name="Kiefer A.F."/>
            <person name="Nichols A."/>
            <person name="Cepeda A.J."/>
            <person name="Yan W."/>
            <person name="Fan B."/>
            <person name="Jiang Y."/>
            <person name="Adhikari A."/>
            <person name="Zheng C.-J."/>
            <person name="Schuster L."/>
            <person name="Cowan T.M."/>
            <person name="Smanski M.J."/>
            <person name="Chevrette M.G."/>
            <person name="De Carvalho L.P.S."/>
            <person name="Shen B."/>
        </authorList>
    </citation>
    <scope>NUCLEOTIDE SEQUENCE [LARGE SCALE GENOMIC DNA]</scope>
    <source>
        <strain evidence="3 4">NPDC020602</strain>
    </source>
</reference>
<feature type="domain" description="Aldehyde dehydrogenase" evidence="2">
    <location>
        <begin position="120"/>
        <end position="355"/>
    </location>
</feature>
<proteinExistence type="predicted"/>
<name>A0ABW7UEW9_9ACTN</name>
<dbReference type="EMBL" id="JBIRUI010000020">
    <property type="protein sequence ID" value="MFI1718206.1"/>
    <property type="molecule type" value="Genomic_DNA"/>
</dbReference>
<dbReference type="Pfam" id="PF00171">
    <property type="entry name" value="Aldedh"/>
    <property type="match status" value="1"/>
</dbReference>
<evidence type="ECO:0000256" key="1">
    <source>
        <dbReference type="ARBA" id="ARBA00023002"/>
    </source>
</evidence>
<dbReference type="Gene3D" id="3.40.309.10">
    <property type="entry name" value="Aldehyde Dehydrogenase, Chain A, domain 2"/>
    <property type="match status" value="1"/>
</dbReference>
<dbReference type="RefSeq" id="WP_398712753.1">
    <property type="nucleotide sequence ID" value="NZ_JBIRUI010000020.1"/>
</dbReference>
<dbReference type="Proteomes" id="UP001611339">
    <property type="component" value="Unassembled WGS sequence"/>
</dbReference>
<dbReference type="PANTHER" id="PTHR11699">
    <property type="entry name" value="ALDEHYDE DEHYDROGENASE-RELATED"/>
    <property type="match status" value="1"/>
</dbReference>
<dbReference type="SUPFAM" id="SSF53720">
    <property type="entry name" value="ALDH-like"/>
    <property type="match status" value="1"/>
</dbReference>
<dbReference type="InterPro" id="IPR016162">
    <property type="entry name" value="Ald_DH_N"/>
</dbReference>
<accession>A0ABW7UEW9</accession>
<dbReference type="InterPro" id="IPR016163">
    <property type="entry name" value="Ald_DH_C"/>
</dbReference>
<dbReference type="InterPro" id="IPR015590">
    <property type="entry name" value="Aldehyde_DH_dom"/>
</dbReference>
<keyword evidence="1" id="KW-0560">Oxidoreductase</keyword>
<keyword evidence="4" id="KW-1185">Reference proteome</keyword>
<dbReference type="PROSITE" id="PS00070">
    <property type="entry name" value="ALDEHYDE_DEHYDR_CYS"/>
    <property type="match status" value="1"/>
</dbReference>
<gene>
    <name evidence="3" type="ORF">ACH407_32180</name>
</gene>